<proteinExistence type="predicted"/>
<dbReference type="GO" id="GO:0004672">
    <property type="term" value="F:protein kinase activity"/>
    <property type="evidence" value="ECO:0007669"/>
    <property type="project" value="InterPro"/>
</dbReference>
<organism evidence="2 3">
    <name type="scientific">Trichoderma breve</name>
    <dbReference type="NCBI Taxonomy" id="2034170"/>
    <lineage>
        <taxon>Eukaryota</taxon>
        <taxon>Fungi</taxon>
        <taxon>Dikarya</taxon>
        <taxon>Ascomycota</taxon>
        <taxon>Pezizomycotina</taxon>
        <taxon>Sordariomycetes</taxon>
        <taxon>Hypocreomycetidae</taxon>
        <taxon>Hypocreales</taxon>
        <taxon>Hypocreaceae</taxon>
        <taxon>Trichoderma</taxon>
    </lineage>
</organism>
<feature type="domain" description="Protein kinase" evidence="1">
    <location>
        <begin position="15"/>
        <end position="333"/>
    </location>
</feature>
<evidence type="ECO:0000313" key="2">
    <source>
        <dbReference type="EMBL" id="KAJ4862606.1"/>
    </source>
</evidence>
<dbReference type="GeneID" id="80865458"/>
<dbReference type="InterPro" id="IPR011009">
    <property type="entry name" value="Kinase-like_dom_sf"/>
</dbReference>
<evidence type="ECO:0000259" key="1">
    <source>
        <dbReference type="PROSITE" id="PS50011"/>
    </source>
</evidence>
<dbReference type="InterPro" id="IPR000719">
    <property type="entry name" value="Prot_kinase_dom"/>
</dbReference>
<dbReference type="PROSITE" id="PS00108">
    <property type="entry name" value="PROTEIN_KINASE_ST"/>
    <property type="match status" value="1"/>
</dbReference>
<dbReference type="Gene3D" id="3.90.1200.10">
    <property type="match status" value="1"/>
</dbReference>
<evidence type="ECO:0000313" key="3">
    <source>
        <dbReference type="Proteomes" id="UP001140511"/>
    </source>
</evidence>
<accession>A0A9W9BMP1</accession>
<protein>
    <submittedName>
        <fullName evidence="2">Phosphotransferase enzyme family domain-containing protein</fullName>
    </submittedName>
</protein>
<dbReference type="EMBL" id="JAOPEN010000002">
    <property type="protein sequence ID" value="KAJ4862606.1"/>
    <property type="molecule type" value="Genomic_DNA"/>
</dbReference>
<keyword evidence="3" id="KW-1185">Reference proteome</keyword>
<dbReference type="PROSITE" id="PS50011">
    <property type="entry name" value="PROTEIN_KINASE_DOM"/>
    <property type="match status" value="1"/>
</dbReference>
<reference evidence="2" key="1">
    <citation type="submission" date="2022-09" db="EMBL/GenBank/DDBJ databases">
        <title>Chromosome-level assembly of Trichoderma breve T069, a fungus used in development of biopesticide product.</title>
        <authorList>
            <person name="Lin R."/>
            <person name="Liu T."/>
        </authorList>
    </citation>
    <scope>NUCLEOTIDE SEQUENCE</scope>
    <source>
        <strain evidence="2">T069</strain>
    </source>
</reference>
<gene>
    <name evidence="2" type="ORF">T069G_03560</name>
</gene>
<dbReference type="InterPro" id="IPR051678">
    <property type="entry name" value="AGP_Transferase"/>
</dbReference>
<dbReference type="AlphaFoldDB" id="A0A9W9BMP1"/>
<dbReference type="PANTHER" id="PTHR21310:SF15">
    <property type="entry name" value="AMINOGLYCOSIDE PHOSPHOTRANSFERASE DOMAIN-CONTAINING PROTEIN"/>
    <property type="match status" value="1"/>
</dbReference>
<dbReference type="InterPro" id="IPR002575">
    <property type="entry name" value="Aminoglycoside_PTrfase"/>
</dbReference>
<dbReference type="Pfam" id="PF01636">
    <property type="entry name" value="APH"/>
    <property type="match status" value="1"/>
</dbReference>
<dbReference type="GO" id="GO:0005524">
    <property type="term" value="F:ATP binding"/>
    <property type="evidence" value="ECO:0007669"/>
    <property type="project" value="InterPro"/>
</dbReference>
<comment type="caution">
    <text evidence="2">The sequence shown here is derived from an EMBL/GenBank/DDBJ whole genome shotgun (WGS) entry which is preliminary data.</text>
</comment>
<dbReference type="PANTHER" id="PTHR21310">
    <property type="entry name" value="AMINOGLYCOSIDE PHOSPHOTRANSFERASE-RELATED-RELATED"/>
    <property type="match status" value="1"/>
</dbReference>
<dbReference type="SUPFAM" id="SSF56112">
    <property type="entry name" value="Protein kinase-like (PK-like)"/>
    <property type="match status" value="1"/>
</dbReference>
<sequence length="333" mass="37069">MASYPAQNLGPTNILAAVAELGVGGNGAFIDGEFNGGECRIFKLSFKDQASIAVRVPHQVDDQDDIIAMVQIEVRILQMLEKKGFQWSPRCCGFSLTFDNPIKYPFIILTWVEGSPLSWDDNFPPQPLRGVLLNQIASIQLSLITCTLEDRSTSTATFFQRRMKNRSTQVREGRIPGLSEEDCINQYAAVCQVLGQDQHDTAFAVKHGDIKPNNIIVDEDYNIKCVIDWGFATFVPISKAAGLPCFLWSSDKDPAGVTPSQSLLKDIRAYITCFSSQTLPMELSMPHLNSTEDVYFRSLCLESTSSKQVHASMARAGWKLPYGEFLKDTKDHD</sequence>
<dbReference type="Proteomes" id="UP001140511">
    <property type="component" value="Unassembled WGS sequence"/>
</dbReference>
<name>A0A9W9BMP1_9HYPO</name>
<dbReference type="InterPro" id="IPR008271">
    <property type="entry name" value="Ser/Thr_kinase_AS"/>
</dbReference>
<dbReference type="RefSeq" id="XP_056031662.1">
    <property type="nucleotide sequence ID" value="XM_056170770.1"/>
</dbReference>